<dbReference type="PANTHER" id="PTHR43479:SF11">
    <property type="entry name" value="ACREF_ENVCD OPERON REPRESSOR-RELATED"/>
    <property type="match status" value="1"/>
</dbReference>
<gene>
    <name evidence="4" type="ORF">DDZ16_10550</name>
</gene>
<dbReference type="SUPFAM" id="SSF46689">
    <property type="entry name" value="Homeodomain-like"/>
    <property type="match status" value="1"/>
</dbReference>
<evidence type="ECO:0000313" key="4">
    <source>
        <dbReference type="EMBL" id="PWD99439.1"/>
    </source>
</evidence>
<protein>
    <recommendedName>
        <fullName evidence="3">HTH tetR-type domain-containing protein</fullName>
    </recommendedName>
</protein>
<accession>A0A2U2B8N9</accession>
<dbReference type="Proteomes" id="UP000244956">
    <property type="component" value="Unassembled WGS sequence"/>
</dbReference>
<evidence type="ECO:0000256" key="2">
    <source>
        <dbReference type="PROSITE-ProRule" id="PRU00335"/>
    </source>
</evidence>
<evidence type="ECO:0000256" key="1">
    <source>
        <dbReference type="ARBA" id="ARBA00023125"/>
    </source>
</evidence>
<dbReference type="EMBL" id="QEWP01000007">
    <property type="protein sequence ID" value="PWD99439.1"/>
    <property type="molecule type" value="Genomic_DNA"/>
</dbReference>
<dbReference type="PRINTS" id="PR00455">
    <property type="entry name" value="HTHTETR"/>
</dbReference>
<name>A0A2U2B8N9_9BACT</name>
<dbReference type="PROSITE" id="PS50977">
    <property type="entry name" value="HTH_TETR_2"/>
    <property type="match status" value="1"/>
</dbReference>
<evidence type="ECO:0000259" key="3">
    <source>
        <dbReference type="PROSITE" id="PS50977"/>
    </source>
</evidence>
<dbReference type="GO" id="GO:0003677">
    <property type="term" value="F:DNA binding"/>
    <property type="evidence" value="ECO:0007669"/>
    <property type="project" value="UniProtKB-UniRule"/>
</dbReference>
<organism evidence="4 5">
    <name type="scientific">Marinilabilia rubra</name>
    <dbReference type="NCBI Taxonomy" id="2162893"/>
    <lineage>
        <taxon>Bacteria</taxon>
        <taxon>Pseudomonadati</taxon>
        <taxon>Bacteroidota</taxon>
        <taxon>Bacteroidia</taxon>
        <taxon>Marinilabiliales</taxon>
        <taxon>Marinilabiliaceae</taxon>
        <taxon>Marinilabilia</taxon>
    </lineage>
</organism>
<proteinExistence type="predicted"/>
<dbReference type="AlphaFoldDB" id="A0A2U2B8N9"/>
<dbReference type="InterPro" id="IPR050624">
    <property type="entry name" value="HTH-type_Tx_Regulator"/>
</dbReference>
<dbReference type="InterPro" id="IPR001647">
    <property type="entry name" value="HTH_TetR"/>
</dbReference>
<evidence type="ECO:0000313" key="5">
    <source>
        <dbReference type="Proteomes" id="UP000244956"/>
    </source>
</evidence>
<comment type="caution">
    <text evidence="4">The sequence shown here is derived from an EMBL/GenBank/DDBJ whole genome shotgun (WGS) entry which is preliminary data.</text>
</comment>
<dbReference type="Pfam" id="PF00440">
    <property type="entry name" value="TetR_N"/>
    <property type="match status" value="1"/>
</dbReference>
<dbReference type="PANTHER" id="PTHR43479">
    <property type="entry name" value="ACREF/ENVCD OPERON REPRESSOR-RELATED"/>
    <property type="match status" value="1"/>
</dbReference>
<sequence>MLTYLCKTMEEKRISIIKKGLELFNLYGIRSVTMDELAKEMGVSKKTLYQHFNNKNDLVTEIMEHTSSEIKDQLETDPCEDVNAIEEFFFHRRELFKKLSRQNTNIVFDLRKYYPEVYSRLKEMRRQLLYDAYIKNFKKGIQQNLYRQDLDIDFLSRLMTGSHVFIFDPTYGIFSEEELISDKFRTSLFSYHFKGICTDKGYKIFEELMQKTEMTAT</sequence>
<dbReference type="InterPro" id="IPR009057">
    <property type="entry name" value="Homeodomain-like_sf"/>
</dbReference>
<feature type="domain" description="HTH tetR-type" evidence="3">
    <location>
        <begin position="10"/>
        <end position="70"/>
    </location>
</feature>
<keyword evidence="5" id="KW-1185">Reference proteome</keyword>
<keyword evidence="1 2" id="KW-0238">DNA-binding</keyword>
<dbReference type="Gene3D" id="1.10.357.10">
    <property type="entry name" value="Tetracycline Repressor, domain 2"/>
    <property type="match status" value="1"/>
</dbReference>
<reference evidence="4 5" key="1">
    <citation type="submission" date="2018-05" db="EMBL/GenBank/DDBJ databases">
        <title>Marinilabilia rubrum sp. nov., isolated from saltern sediment.</title>
        <authorList>
            <person name="Zhang R."/>
        </authorList>
    </citation>
    <scope>NUCLEOTIDE SEQUENCE [LARGE SCALE GENOMIC DNA]</scope>
    <source>
        <strain evidence="4 5">WTE16</strain>
    </source>
</reference>
<feature type="DNA-binding region" description="H-T-H motif" evidence="2">
    <location>
        <begin position="33"/>
        <end position="52"/>
    </location>
</feature>